<dbReference type="EMBL" id="JANPWB010000008">
    <property type="protein sequence ID" value="KAJ1160476.1"/>
    <property type="molecule type" value="Genomic_DNA"/>
</dbReference>
<sequence>MRGLFVSLTNREHKQLLQEFHTEEEELAGLQSLDLTDPEIQQDELRAQRSVAEKGDMLDAYTLTQHRQCLHRAGDKLSRLLAWLFRRESALPSVIHLIESDGVTATLRVDMVAAFHLHQGWYRGLARSSVDQIRGFLTPLEGPQLGAVAELDAEVTLEELRRLCHCHCYLRTRPRGAVS</sequence>
<evidence type="ECO:0000313" key="2">
    <source>
        <dbReference type="Proteomes" id="UP001066276"/>
    </source>
</evidence>
<comment type="caution">
    <text evidence="1">The sequence shown here is derived from an EMBL/GenBank/DDBJ whole genome shotgun (WGS) entry which is preliminary data.</text>
</comment>
<proteinExistence type="predicted"/>
<organism evidence="1 2">
    <name type="scientific">Pleurodeles waltl</name>
    <name type="common">Iberian ribbed newt</name>
    <dbReference type="NCBI Taxonomy" id="8319"/>
    <lineage>
        <taxon>Eukaryota</taxon>
        <taxon>Metazoa</taxon>
        <taxon>Chordata</taxon>
        <taxon>Craniata</taxon>
        <taxon>Vertebrata</taxon>
        <taxon>Euteleostomi</taxon>
        <taxon>Amphibia</taxon>
        <taxon>Batrachia</taxon>
        <taxon>Caudata</taxon>
        <taxon>Salamandroidea</taxon>
        <taxon>Salamandridae</taxon>
        <taxon>Pleurodelinae</taxon>
        <taxon>Pleurodeles</taxon>
    </lineage>
</organism>
<evidence type="ECO:0000313" key="1">
    <source>
        <dbReference type="EMBL" id="KAJ1160476.1"/>
    </source>
</evidence>
<keyword evidence="2" id="KW-1185">Reference proteome</keyword>
<name>A0AAV7S622_PLEWA</name>
<gene>
    <name evidence="1" type="ORF">NDU88_000978</name>
</gene>
<dbReference type="Proteomes" id="UP001066276">
    <property type="component" value="Chromosome 4_2"/>
</dbReference>
<accession>A0AAV7S622</accession>
<dbReference type="AlphaFoldDB" id="A0AAV7S622"/>
<reference evidence="1" key="1">
    <citation type="journal article" date="2022" name="bioRxiv">
        <title>Sequencing and chromosome-scale assembly of the giantPleurodeles waltlgenome.</title>
        <authorList>
            <person name="Brown T."/>
            <person name="Elewa A."/>
            <person name="Iarovenko S."/>
            <person name="Subramanian E."/>
            <person name="Araus A.J."/>
            <person name="Petzold A."/>
            <person name="Susuki M."/>
            <person name="Suzuki K.-i.T."/>
            <person name="Hayashi T."/>
            <person name="Toyoda A."/>
            <person name="Oliveira C."/>
            <person name="Osipova E."/>
            <person name="Leigh N.D."/>
            <person name="Simon A."/>
            <person name="Yun M.H."/>
        </authorList>
    </citation>
    <scope>NUCLEOTIDE SEQUENCE</scope>
    <source>
        <strain evidence="1">20211129_DDA</strain>
        <tissue evidence="1">Liver</tissue>
    </source>
</reference>
<protein>
    <submittedName>
        <fullName evidence="1">Uncharacterized protein</fullName>
    </submittedName>
</protein>